<accession>A0A9Q0KX17</accession>
<feature type="domain" description="Retrotransposon gag" evidence="1">
    <location>
        <begin position="138"/>
        <end position="203"/>
    </location>
</feature>
<dbReference type="EMBL" id="JAMYWD010000002">
    <property type="protein sequence ID" value="KAJ4978378.1"/>
    <property type="molecule type" value="Genomic_DNA"/>
</dbReference>
<evidence type="ECO:0000259" key="1">
    <source>
        <dbReference type="Pfam" id="PF03732"/>
    </source>
</evidence>
<dbReference type="Pfam" id="PF03732">
    <property type="entry name" value="Retrotrans_gag"/>
    <property type="match status" value="1"/>
</dbReference>
<gene>
    <name evidence="2" type="ORF">NE237_009158</name>
</gene>
<name>A0A9Q0KX17_9MAGN</name>
<dbReference type="AlphaFoldDB" id="A0A9Q0KX17"/>
<evidence type="ECO:0000313" key="3">
    <source>
        <dbReference type="Proteomes" id="UP001141806"/>
    </source>
</evidence>
<dbReference type="Proteomes" id="UP001141806">
    <property type="component" value="Unassembled WGS sequence"/>
</dbReference>
<dbReference type="InterPro" id="IPR005162">
    <property type="entry name" value="Retrotrans_gag_dom"/>
</dbReference>
<evidence type="ECO:0000313" key="2">
    <source>
        <dbReference type="EMBL" id="KAJ4978378.1"/>
    </source>
</evidence>
<protein>
    <recommendedName>
        <fullName evidence="1">Retrotransposon gag domain-containing protein</fullName>
    </recommendedName>
</protein>
<comment type="caution">
    <text evidence="2">The sequence shown here is derived from an EMBL/GenBank/DDBJ whole genome shotgun (WGS) entry which is preliminary data.</text>
</comment>
<keyword evidence="3" id="KW-1185">Reference proteome</keyword>
<proteinExistence type="predicted"/>
<reference evidence="2" key="1">
    <citation type="journal article" date="2023" name="Plant J.">
        <title>The genome of the king protea, Protea cynaroides.</title>
        <authorList>
            <person name="Chang J."/>
            <person name="Duong T.A."/>
            <person name="Schoeman C."/>
            <person name="Ma X."/>
            <person name="Roodt D."/>
            <person name="Barker N."/>
            <person name="Li Z."/>
            <person name="Van de Peer Y."/>
            <person name="Mizrachi E."/>
        </authorList>
    </citation>
    <scope>NUCLEOTIDE SEQUENCE</scope>
    <source>
        <tissue evidence="2">Young leaves</tissue>
    </source>
</reference>
<organism evidence="2 3">
    <name type="scientific">Protea cynaroides</name>
    <dbReference type="NCBI Taxonomy" id="273540"/>
    <lineage>
        <taxon>Eukaryota</taxon>
        <taxon>Viridiplantae</taxon>
        <taxon>Streptophyta</taxon>
        <taxon>Embryophyta</taxon>
        <taxon>Tracheophyta</taxon>
        <taxon>Spermatophyta</taxon>
        <taxon>Magnoliopsida</taxon>
        <taxon>Proteales</taxon>
        <taxon>Proteaceae</taxon>
        <taxon>Protea</taxon>
    </lineage>
</organism>
<sequence>MNLAQQLQQIQQAQATMQATIGMTFPVAQTTLMPAGQASTVPGGSNTVPHAPQTPIMQVQVQNPEVAPGGYQYQPPMCGAYVPHQLDHSRLVEHFLKMKPKEYSGKPADPLWPAHWIDEMERNFTMMIVNGEEKVLCATFMLKGDAHHWWKATRTYLKTKHTQLTWDIYKVAFFEKYFPRSFRDSMEKEFLSLYQGQMTVDAYQ</sequence>
<dbReference type="OrthoDB" id="1936908at2759"/>